<evidence type="ECO:0000256" key="1">
    <source>
        <dbReference type="SAM" id="Coils"/>
    </source>
</evidence>
<dbReference type="InterPro" id="IPR009636">
    <property type="entry name" value="SCAF"/>
</dbReference>
<dbReference type="HOGENOM" id="CLU_112809_0_0_9"/>
<dbReference type="eggNOG" id="ENOG5032H0P">
    <property type="taxonomic scope" value="Bacteria"/>
</dbReference>
<keyword evidence="1" id="KW-0175">Coiled coil</keyword>
<dbReference type="AlphaFoldDB" id="U5MVG0"/>
<sequence length="203" mass="23607">MAKLKDIIGEEVFKHLPQEKQKEYENRDYEDISSGAYIPKKRFDKVNEDAKAYKIQMIEKEKEILDLKDQYKDVDGLRSKITELQDANKMQKEVYDKQLKDVAFNNALEKGIDTFNVKDKTLIMTLLNKENLKFNGETIEGLKEQMECIKKERDYLFEKEINGTSSFSTGGTEFTSREKKNFATELGKEKAAMNTRGIEAFTK</sequence>
<dbReference type="RefSeq" id="WP_022747923.1">
    <property type="nucleotide sequence ID" value="NC_022571.1"/>
</dbReference>
<keyword evidence="3" id="KW-1185">Reference proteome</keyword>
<organism evidence="2 3">
    <name type="scientific">Clostridium saccharobutylicum DSM 13864</name>
    <dbReference type="NCBI Taxonomy" id="1345695"/>
    <lineage>
        <taxon>Bacteria</taxon>
        <taxon>Bacillati</taxon>
        <taxon>Bacillota</taxon>
        <taxon>Clostridia</taxon>
        <taxon>Eubacteriales</taxon>
        <taxon>Clostridiaceae</taxon>
        <taxon>Clostridium</taxon>
    </lineage>
</organism>
<dbReference type="PATRIC" id="fig|1345695.10.peg.3000"/>
<dbReference type="Proteomes" id="UP000017118">
    <property type="component" value="Chromosome"/>
</dbReference>
<dbReference type="EMBL" id="CP006721">
    <property type="protein sequence ID" value="AGX44518.1"/>
    <property type="molecule type" value="Genomic_DNA"/>
</dbReference>
<reference evidence="2 3" key="1">
    <citation type="journal article" date="2013" name="Genome Announc.">
        <title>Complete Genome Sequence of the Solvent Producer Clostridium saccharobutylicum NCP262 (DSM 13864).</title>
        <authorList>
            <person name="Poehlein A."/>
            <person name="Hartwich K."/>
            <person name="Krabben P."/>
            <person name="Ehrenreich A."/>
            <person name="Liebl W."/>
            <person name="Durre P."/>
            <person name="Gottschalk G."/>
            <person name="Daniel R."/>
        </authorList>
    </citation>
    <scope>NUCLEOTIDE SEQUENCE [LARGE SCALE GENOMIC DNA]</scope>
    <source>
        <strain evidence="2">DSM 13864</strain>
    </source>
</reference>
<evidence type="ECO:0000313" key="3">
    <source>
        <dbReference type="Proteomes" id="UP000017118"/>
    </source>
</evidence>
<gene>
    <name evidence="2" type="ORF">CLSA_c35570</name>
</gene>
<dbReference type="KEGG" id="csb:CLSA_c35570"/>
<feature type="coiled-coil region" evidence="1">
    <location>
        <begin position="43"/>
        <end position="87"/>
    </location>
</feature>
<name>U5MVG0_CLOSA</name>
<evidence type="ECO:0000313" key="2">
    <source>
        <dbReference type="EMBL" id="AGX44518.1"/>
    </source>
</evidence>
<dbReference type="Pfam" id="PF06810">
    <property type="entry name" value="Phage_scaffold"/>
    <property type="match status" value="1"/>
</dbReference>
<dbReference type="GeneID" id="55475881"/>
<protein>
    <submittedName>
        <fullName evidence="2">Phage minor structural protein GP20</fullName>
    </submittedName>
</protein>
<proteinExistence type="predicted"/>
<accession>U5MVG0</accession>
<dbReference type="OrthoDB" id="2365850at2"/>